<evidence type="ECO:0000313" key="2">
    <source>
        <dbReference type="EMBL" id="CAH1207674.1"/>
    </source>
</evidence>
<dbReference type="EMBL" id="CAKMMG010000003">
    <property type="protein sequence ID" value="CAH1207674.1"/>
    <property type="molecule type" value="Genomic_DNA"/>
</dbReference>
<dbReference type="Pfam" id="PF16472">
    <property type="entry name" value="DUF5050"/>
    <property type="match status" value="1"/>
</dbReference>
<name>A0ABN8GKI7_9BACL</name>
<accession>A0ABN8GKI7</accession>
<keyword evidence="3" id="KW-1185">Reference proteome</keyword>
<proteinExistence type="predicted"/>
<evidence type="ECO:0000313" key="3">
    <source>
        <dbReference type="Proteomes" id="UP000838324"/>
    </source>
</evidence>
<sequence length="280" mass="30727">MNGNLQNGGLIHRSGDSLLVTDIKGYSGTYLIHNDTSFDIVTDSLMWFMNSSEGTGILYSDQRRGNRLFRSAPDVREGKLLLDKPCAQPLLHGDMVYYIDEQDGCLYCCAADGRFDRRLVEEKVNGFLLLEDETVIFASGQGIRMTGADGRKAETLSPESAGRMVRVGGRLAYADRSSGLILKLLDLTSGKSTVVEGIAAASLNTDGHYLYCANRRNGSSLSRVDPQSGSSIRISGESADYLHVLDGEIYFSHHREWYRLPLAGGEATKLPLTGGMEHEY</sequence>
<organism evidence="2 3">
    <name type="scientific">Paenibacillus auburnensis</name>
    <dbReference type="NCBI Taxonomy" id="2905649"/>
    <lineage>
        <taxon>Bacteria</taxon>
        <taxon>Bacillati</taxon>
        <taxon>Bacillota</taxon>
        <taxon>Bacilli</taxon>
        <taxon>Bacillales</taxon>
        <taxon>Paenibacillaceae</taxon>
        <taxon>Paenibacillus</taxon>
    </lineage>
</organism>
<dbReference type="SUPFAM" id="SSF63825">
    <property type="entry name" value="YWTD domain"/>
    <property type="match status" value="1"/>
</dbReference>
<dbReference type="RefSeq" id="WP_236334334.1">
    <property type="nucleotide sequence ID" value="NZ_CAKMMG010000003.1"/>
</dbReference>
<evidence type="ECO:0000259" key="1">
    <source>
        <dbReference type="Pfam" id="PF16472"/>
    </source>
</evidence>
<reference evidence="2" key="1">
    <citation type="submission" date="2022-01" db="EMBL/GenBank/DDBJ databases">
        <authorList>
            <person name="Criscuolo A."/>
        </authorList>
    </citation>
    <scope>NUCLEOTIDE SEQUENCE</scope>
    <source>
        <strain evidence="2">CIP111892</strain>
    </source>
</reference>
<gene>
    <name evidence="2" type="ORF">PAECIP111892_02962</name>
</gene>
<protein>
    <recommendedName>
        <fullName evidence="1">Prolow-density lipoprotein receptor-related protein 1-like beta-propeller domain-containing protein</fullName>
    </recommendedName>
</protein>
<comment type="caution">
    <text evidence="2">The sequence shown here is derived from an EMBL/GenBank/DDBJ whole genome shotgun (WGS) entry which is preliminary data.</text>
</comment>
<dbReference type="Proteomes" id="UP000838324">
    <property type="component" value="Unassembled WGS sequence"/>
</dbReference>
<dbReference type="InterPro" id="IPR032485">
    <property type="entry name" value="LRP1-like_beta_prop"/>
</dbReference>
<feature type="domain" description="Prolow-density lipoprotein receptor-related protein 1-like beta-propeller" evidence="1">
    <location>
        <begin position="2"/>
        <end position="254"/>
    </location>
</feature>